<reference evidence="2 3" key="1">
    <citation type="submission" date="2021-06" db="EMBL/GenBank/DDBJ databases">
        <title>Caerostris extrusa draft genome.</title>
        <authorList>
            <person name="Kono N."/>
            <person name="Arakawa K."/>
        </authorList>
    </citation>
    <scope>NUCLEOTIDE SEQUENCE [LARGE SCALE GENOMIC DNA]</scope>
</reference>
<comment type="caution">
    <text evidence="2">The sequence shown here is derived from an EMBL/GenBank/DDBJ whole genome shotgun (WGS) entry which is preliminary data.</text>
</comment>
<evidence type="ECO:0000256" key="1">
    <source>
        <dbReference type="SAM" id="MobiDB-lite"/>
    </source>
</evidence>
<gene>
    <name evidence="2" type="ORF">CEXT_190361</name>
</gene>
<sequence>MDLSLAEAPVVTGLQGLEFCKEFSLKMAASSVCIRSAPSVSNQHIGIKGNFFNYHEYDESQNRQPAERAKTTLNNSKPRPFSNSTTIQNRIVLVSRHQQTHEDVTQNSKFNFPNMEEKKPGARKWAKSHTERVIYAVYRVGL</sequence>
<feature type="compositionally biased region" description="Polar residues" evidence="1">
    <location>
        <begin position="71"/>
        <end position="82"/>
    </location>
</feature>
<name>A0AAV4XXR1_CAEEX</name>
<keyword evidence="3" id="KW-1185">Reference proteome</keyword>
<organism evidence="2 3">
    <name type="scientific">Caerostris extrusa</name>
    <name type="common">Bark spider</name>
    <name type="synonym">Caerostris bankana</name>
    <dbReference type="NCBI Taxonomy" id="172846"/>
    <lineage>
        <taxon>Eukaryota</taxon>
        <taxon>Metazoa</taxon>
        <taxon>Ecdysozoa</taxon>
        <taxon>Arthropoda</taxon>
        <taxon>Chelicerata</taxon>
        <taxon>Arachnida</taxon>
        <taxon>Araneae</taxon>
        <taxon>Araneomorphae</taxon>
        <taxon>Entelegynae</taxon>
        <taxon>Araneoidea</taxon>
        <taxon>Araneidae</taxon>
        <taxon>Caerostris</taxon>
    </lineage>
</organism>
<accession>A0AAV4XXR1</accession>
<protein>
    <submittedName>
        <fullName evidence="2">Uncharacterized protein</fullName>
    </submittedName>
</protein>
<dbReference type="Proteomes" id="UP001054945">
    <property type="component" value="Unassembled WGS sequence"/>
</dbReference>
<evidence type="ECO:0000313" key="2">
    <source>
        <dbReference type="EMBL" id="GIY99921.1"/>
    </source>
</evidence>
<dbReference type="AlphaFoldDB" id="A0AAV4XXR1"/>
<feature type="compositionally biased region" description="Basic and acidic residues" evidence="1">
    <location>
        <begin position="59"/>
        <end position="70"/>
    </location>
</feature>
<feature type="region of interest" description="Disordered" evidence="1">
    <location>
        <begin position="59"/>
        <end position="82"/>
    </location>
</feature>
<proteinExistence type="predicted"/>
<evidence type="ECO:0000313" key="3">
    <source>
        <dbReference type="Proteomes" id="UP001054945"/>
    </source>
</evidence>
<dbReference type="EMBL" id="BPLR01001096">
    <property type="protein sequence ID" value="GIY99921.1"/>
    <property type="molecule type" value="Genomic_DNA"/>
</dbReference>